<dbReference type="InterPro" id="IPR001628">
    <property type="entry name" value="Znf_hrmn_rcpt"/>
</dbReference>
<evidence type="ECO:0000313" key="15">
    <source>
        <dbReference type="Proteomes" id="UP001620626"/>
    </source>
</evidence>
<dbReference type="EMBL" id="JBICBT010001024">
    <property type="protein sequence ID" value="KAL3087257.1"/>
    <property type="molecule type" value="Genomic_DNA"/>
</dbReference>
<dbReference type="Pfam" id="PF00105">
    <property type="entry name" value="zf-C4"/>
    <property type="match status" value="1"/>
</dbReference>
<dbReference type="PROSITE" id="PS51843">
    <property type="entry name" value="NR_LBD"/>
    <property type="match status" value="1"/>
</dbReference>
<dbReference type="PROSITE" id="PS51030">
    <property type="entry name" value="NUCLEAR_REC_DBD_2"/>
    <property type="match status" value="1"/>
</dbReference>
<evidence type="ECO:0000256" key="4">
    <source>
        <dbReference type="ARBA" id="ARBA00022771"/>
    </source>
</evidence>
<keyword evidence="10 11" id="KW-0539">Nucleus</keyword>
<dbReference type="GO" id="GO:0005634">
    <property type="term" value="C:nucleus"/>
    <property type="evidence" value="ECO:0007669"/>
    <property type="project" value="UniProtKB-SubCell"/>
</dbReference>
<dbReference type="GO" id="GO:0008270">
    <property type="term" value="F:zinc ion binding"/>
    <property type="evidence" value="ECO:0007669"/>
    <property type="project" value="UniProtKB-KW"/>
</dbReference>
<evidence type="ECO:0000256" key="9">
    <source>
        <dbReference type="ARBA" id="ARBA00023170"/>
    </source>
</evidence>
<sequence length="449" mass="49576">MHSFSIDLHSHGAVGICAVCGDRADGHHYGVLSCRGCNAFFRRAVTFNLQFHCRRDGHCDISKNARCACRACRLLKCQAVGMDRSAVQVRREMKNVLDLGNAQSAEVATNSADFLLLPPPHCQSDGPPFPTNSQVLGSGKTLDLLPVRARLLGSPSSVSSPLAIHSFDRFIECYFRQRYRRQKMFCQTAEQILSLISNEGPTAPNGHLSANFAAVPSMPSVGGTRAATADDLCQVRRVETLLMFEWVDLLEKFKRLEMEPMDKTRLLRAFAPRFLLLDFVLHSLECHSVDCLLLPNGAALISPSGRNSNDQFGCRGGFGADIGHRTMERLSAEAEEIVREVLVPLASNGVTFGELIALRLLLLWDCAVPLESVASAQIVRTAAERTRKELAEWLELHSAGGGVQGKMDILFAMFPILCTFAAKFAHICRSISNFHVMPQWQFMADLLDE</sequence>
<dbReference type="CDD" id="cd06960">
    <property type="entry name" value="NR_DBD_HNF4A"/>
    <property type="match status" value="1"/>
</dbReference>
<dbReference type="PROSITE" id="PS00031">
    <property type="entry name" value="NUCLEAR_REC_DBD_1"/>
    <property type="match status" value="1"/>
</dbReference>
<keyword evidence="9 11" id="KW-0675">Receptor</keyword>
<dbReference type="PRINTS" id="PR00047">
    <property type="entry name" value="STROIDFINGER"/>
</dbReference>
<evidence type="ECO:0000256" key="7">
    <source>
        <dbReference type="ARBA" id="ARBA00023125"/>
    </source>
</evidence>
<reference evidence="14 15" key="1">
    <citation type="submission" date="2024-10" db="EMBL/GenBank/DDBJ databases">
        <authorList>
            <person name="Kim D."/>
        </authorList>
    </citation>
    <scope>NUCLEOTIDE SEQUENCE [LARGE SCALE GENOMIC DNA]</scope>
    <source>
        <strain evidence="14">BH-2024</strain>
    </source>
</reference>
<evidence type="ECO:0000256" key="10">
    <source>
        <dbReference type="ARBA" id="ARBA00023242"/>
    </source>
</evidence>
<keyword evidence="5 11" id="KW-0862">Zinc</keyword>
<accession>A0ABD2J9L5</accession>
<dbReference type="InterPro" id="IPR035500">
    <property type="entry name" value="NHR-like_dom_sf"/>
</dbReference>
<keyword evidence="15" id="KW-1185">Reference proteome</keyword>
<dbReference type="Gene3D" id="3.30.50.10">
    <property type="entry name" value="Erythroid Transcription Factor GATA-1, subunit A"/>
    <property type="match status" value="1"/>
</dbReference>
<dbReference type="SUPFAM" id="SSF57716">
    <property type="entry name" value="Glucocorticoid receptor-like (DNA-binding domain)"/>
    <property type="match status" value="1"/>
</dbReference>
<dbReference type="PANTHER" id="PTHR24083">
    <property type="entry name" value="NUCLEAR HORMONE RECEPTOR"/>
    <property type="match status" value="1"/>
</dbReference>
<dbReference type="GO" id="GO:0003677">
    <property type="term" value="F:DNA binding"/>
    <property type="evidence" value="ECO:0007669"/>
    <property type="project" value="UniProtKB-KW"/>
</dbReference>
<dbReference type="InterPro" id="IPR013088">
    <property type="entry name" value="Znf_NHR/GATA"/>
</dbReference>
<evidence type="ECO:0000313" key="14">
    <source>
        <dbReference type="EMBL" id="KAL3087257.1"/>
    </source>
</evidence>
<evidence type="ECO:0000259" key="12">
    <source>
        <dbReference type="PROSITE" id="PS51030"/>
    </source>
</evidence>
<evidence type="ECO:0000256" key="5">
    <source>
        <dbReference type="ARBA" id="ARBA00022833"/>
    </source>
</evidence>
<feature type="domain" description="Nuclear receptor" evidence="12">
    <location>
        <begin position="14"/>
        <end position="89"/>
    </location>
</feature>
<dbReference type="AlphaFoldDB" id="A0ABD2J9L5"/>
<evidence type="ECO:0000256" key="1">
    <source>
        <dbReference type="ARBA" id="ARBA00004123"/>
    </source>
</evidence>
<evidence type="ECO:0000256" key="3">
    <source>
        <dbReference type="ARBA" id="ARBA00022723"/>
    </source>
</evidence>
<feature type="domain" description="NR LBD" evidence="13">
    <location>
        <begin position="199"/>
        <end position="449"/>
    </location>
</feature>
<evidence type="ECO:0000256" key="6">
    <source>
        <dbReference type="ARBA" id="ARBA00023015"/>
    </source>
</evidence>
<dbReference type="InterPro" id="IPR050274">
    <property type="entry name" value="Nuclear_hormone_rcpt_NR2"/>
</dbReference>
<dbReference type="Proteomes" id="UP001620626">
    <property type="component" value="Unassembled WGS sequence"/>
</dbReference>
<evidence type="ECO:0000256" key="11">
    <source>
        <dbReference type="RuleBase" id="RU004334"/>
    </source>
</evidence>
<dbReference type="SMART" id="SM00430">
    <property type="entry name" value="HOLI"/>
    <property type="match status" value="1"/>
</dbReference>
<dbReference type="SMART" id="SM00399">
    <property type="entry name" value="ZnF_C4"/>
    <property type="match status" value="1"/>
</dbReference>
<keyword evidence="8 11" id="KW-0804">Transcription</keyword>
<protein>
    <submittedName>
        <fullName evidence="14">Uncharacterized protein</fullName>
    </submittedName>
</protein>
<comment type="subcellular location">
    <subcellularLocation>
        <location evidence="1 11">Nucleus</location>
    </subcellularLocation>
</comment>
<dbReference type="InterPro" id="IPR000536">
    <property type="entry name" value="Nucl_hrmn_rcpt_lig-bd"/>
</dbReference>
<organism evidence="14 15">
    <name type="scientific">Heterodera trifolii</name>
    <dbReference type="NCBI Taxonomy" id="157864"/>
    <lineage>
        <taxon>Eukaryota</taxon>
        <taxon>Metazoa</taxon>
        <taxon>Ecdysozoa</taxon>
        <taxon>Nematoda</taxon>
        <taxon>Chromadorea</taxon>
        <taxon>Rhabditida</taxon>
        <taxon>Tylenchina</taxon>
        <taxon>Tylenchomorpha</taxon>
        <taxon>Tylenchoidea</taxon>
        <taxon>Heteroderidae</taxon>
        <taxon>Heteroderinae</taxon>
        <taxon>Heterodera</taxon>
    </lineage>
</organism>
<comment type="caution">
    <text evidence="14">The sequence shown here is derived from an EMBL/GenBank/DDBJ whole genome shotgun (WGS) entry which is preliminary data.</text>
</comment>
<evidence type="ECO:0000256" key="2">
    <source>
        <dbReference type="ARBA" id="ARBA00005993"/>
    </source>
</evidence>
<dbReference type="InterPro" id="IPR049636">
    <property type="entry name" value="HNF4-like_DBD"/>
</dbReference>
<keyword evidence="4 11" id="KW-0863">Zinc-finger</keyword>
<evidence type="ECO:0000256" key="8">
    <source>
        <dbReference type="ARBA" id="ARBA00023163"/>
    </source>
</evidence>
<keyword evidence="3 11" id="KW-0479">Metal-binding</keyword>
<comment type="similarity">
    <text evidence="2 11">Belongs to the nuclear hormone receptor family.</text>
</comment>
<proteinExistence type="inferred from homology"/>
<keyword evidence="7 11" id="KW-0238">DNA-binding</keyword>
<evidence type="ECO:0000259" key="13">
    <source>
        <dbReference type="PROSITE" id="PS51843"/>
    </source>
</evidence>
<gene>
    <name evidence="14" type="ORF">niasHT_020520</name>
</gene>
<dbReference type="SUPFAM" id="SSF48508">
    <property type="entry name" value="Nuclear receptor ligand-binding domain"/>
    <property type="match status" value="1"/>
</dbReference>
<dbReference type="Pfam" id="PF00104">
    <property type="entry name" value="Hormone_recep"/>
    <property type="match status" value="1"/>
</dbReference>
<name>A0ABD2J9L5_9BILA</name>
<keyword evidence="6 11" id="KW-0805">Transcription regulation</keyword>
<dbReference type="FunFam" id="3.30.50.10:FF:000030">
    <property type="entry name" value="Nuclear Hormone Receptor family"/>
    <property type="match status" value="1"/>
</dbReference>
<dbReference type="Gene3D" id="1.10.565.10">
    <property type="entry name" value="Retinoid X Receptor"/>
    <property type="match status" value="1"/>
</dbReference>